<dbReference type="RefSeq" id="WP_139037534.1">
    <property type="nucleotide sequence ID" value="NZ_VDDA01000009.1"/>
</dbReference>
<organism evidence="1 2">
    <name type="scientific">Methylobacterium terricola</name>
    <dbReference type="NCBI Taxonomy" id="2583531"/>
    <lineage>
        <taxon>Bacteria</taxon>
        <taxon>Pseudomonadati</taxon>
        <taxon>Pseudomonadota</taxon>
        <taxon>Alphaproteobacteria</taxon>
        <taxon>Hyphomicrobiales</taxon>
        <taxon>Methylobacteriaceae</taxon>
        <taxon>Methylobacterium</taxon>
    </lineage>
</organism>
<comment type="caution">
    <text evidence="1">The sequence shown here is derived from an EMBL/GenBank/DDBJ whole genome shotgun (WGS) entry which is preliminary data.</text>
</comment>
<keyword evidence="2" id="KW-1185">Reference proteome</keyword>
<proteinExistence type="predicted"/>
<dbReference type="EMBL" id="VDDA01000009">
    <property type="protein sequence ID" value="TNC11450.1"/>
    <property type="molecule type" value="Genomic_DNA"/>
</dbReference>
<gene>
    <name evidence="1" type="ORF">FF100_20240</name>
</gene>
<dbReference type="Proteomes" id="UP000305267">
    <property type="component" value="Unassembled WGS sequence"/>
</dbReference>
<dbReference type="InterPro" id="IPR046184">
    <property type="entry name" value="DUF6212"/>
</dbReference>
<dbReference type="AlphaFoldDB" id="A0A5C4LFI7"/>
<dbReference type="Pfam" id="PF19717">
    <property type="entry name" value="DUF6212"/>
    <property type="match status" value="1"/>
</dbReference>
<protein>
    <submittedName>
        <fullName evidence="1">Uncharacterized protein</fullName>
    </submittedName>
</protein>
<evidence type="ECO:0000313" key="2">
    <source>
        <dbReference type="Proteomes" id="UP000305267"/>
    </source>
</evidence>
<accession>A0A5C4LFI7</accession>
<name>A0A5C4LFI7_9HYPH</name>
<evidence type="ECO:0000313" key="1">
    <source>
        <dbReference type="EMBL" id="TNC11450.1"/>
    </source>
</evidence>
<reference evidence="1 2" key="1">
    <citation type="submission" date="2019-06" db="EMBL/GenBank/DDBJ databases">
        <title>Genome of Methylobacterium sp. 17Sr1-39.</title>
        <authorList>
            <person name="Seo T."/>
        </authorList>
    </citation>
    <scope>NUCLEOTIDE SEQUENCE [LARGE SCALE GENOMIC DNA]</scope>
    <source>
        <strain evidence="1 2">17Sr1-39</strain>
    </source>
</reference>
<sequence>MKSDRDAPTRFCVMVEDKIFDTVKDVIPGAIQAEPFRLENQGKVNLPFGLQKFSSGSDGQRSNSFTIGFIVTSNLDEDLKDRIEAVLPEIARPGSILSVSKAEIVRSTIESWCWERIGSLFTNVMKSYARSNLAQAALRSNNHRLERVIQALEDPIRAIGQMPDRLVYRVEPAAYPVRGPSHGGDEGIRISQNLTAGIPSIKSIELFMSRDAADDDGIVNVKVTRLYCGNVICDARIPLSSIHRGWNNVQCSEIYGGNREPVHVEVTISGADARSVFPALGRPNPIREECASIGGDDANDRPLAIQVWSGLPAFLPLAGARPTADKPDMAPKSVSAAIMSRAELFHQASGIADFNTVGYEEDTKSLLVHPLGTEPTISRLRSVNVSGYRKVLAVVELRNKDAQTTEFAVCAASKISAPTLLDVEKFEFINSLDWHVFKAGEWGEFEVDISHLNEDEVDIYLMTRNRTDNYNLSWAYFRSLTLLP</sequence>
<dbReference type="OrthoDB" id="8145930at2"/>